<dbReference type="Proteomes" id="UP000321567">
    <property type="component" value="Unassembled WGS sequence"/>
</dbReference>
<dbReference type="Gene3D" id="3.40.30.10">
    <property type="entry name" value="Glutaredoxin"/>
    <property type="match status" value="1"/>
</dbReference>
<dbReference type="SUPFAM" id="SSF52833">
    <property type="entry name" value="Thioredoxin-like"/>
    <property type="match status" value="1"/>
</dbReference>
<organism evidence="4 5">
    <name type="scientific">Pararhodospirillum oryzae</name>
    <dbReference type="NCBI Taxonomy" id="478448"/>
    <lineage>
        <taxon>Bacteria</taxon>
        <taxon>Pseudomonadati</taxon>
        <taxon>Pseudomonadota</taxon>
        <taxon>Alphaproteobacteria</taxon>
        <taxon>Rhodospirillales</taxon>
        <taxon>Rhodospirillaceae</taxon>
        <taxon>Pararhodospirillum</taxon>
    </lineage>
</organism>
<dbReference type="CDD" id="cd03022">
    <property type="entry name" value="DsbA_HCCA_Iso"/>
    <property type="match status" value="1"/>
</dbReference>
<evidence type="ECO:0000256" key="2">
    <source>
        <dbReference type="PIRSR" id="PIRSR006386-1"/>
    </source>
</evidence>
<evidence type="ECO:0000313" key="4">
    <source>
        <dbReference type="EMBL" id="GEO81584.1"/>
    </source>
</evidence>
<accession>A0A512H819</accession>
<dbReference type="OrthoDB" id="5244108at2"/>
<dbReference type="PANTHER" id="PTHR42943">
    <property type="entry name" value="GLUTATHIONE S-TRANSFERASE KAPPA"/>
    <property type="match status" value="1"/>
</dbReference>
<dbReference type="AlphaFoldDB" id="A0A512H819"/>
<dbReference type="InterPro" id="IPR036249">
    <property type="entry name" value="Thioredoxin-like_sf"/>
</dbReference>
<keyword evidence="1 4" id="KW-0413">Isomerase</keyword>
<comment type="caution">
    <text evidence="4">The sequence shown here is derived from an EMBL/GenBank/DDBJ whole genome shotgun (WGS) entry which is preliminary data.</text>
</comment>
<dbReference type="GO" id="GO:0006749">
    <property type="term" value="P:glutathione metabolic process"/>
    <property type="evidence" value="ECO:0007669"/>
    <property type="project" value="TreeGrafter"/>
</dbReference>
<sequence length="200" mass="22675">MPEPLTFYFDFTSPYSWIAAERITMIAARHAREVRWRAILVGPLMRESGNEPLLHQPLKGAYFRRDIARCFRLHGLEGRLPAVFPVLTTAAARTFHWVRAQGREPAQAFALAVFRAYFREGRDIADPAEIAALAATLGHDPDEVLAVTRDPTWKSRLIDEVERARKDGVCGVPYVLVDGEPFWGADRLDMLEAWLSRGGW</sequence>
<feature type="active site" description="Nucleophile" evidence="2">
    <location>
        <position position="13"/>
    </location>
</feature>
<dbReference type="GO" id="GO:0004364">
    <property type="term" value="F:glutathione transferase activity"/>
    <property type="evidence" value="ECO:0007669"/>
    <property type="project" value="TreeGrafter"/>
</dbReference>
<keyword evidence="5" id="KW-1185">Reference proteome</keyword>
<dbReference type="GO" id="GO:0004602">
    <property type="term" value="F:glutathione peroxidase activity"/>
    <property type="evidence" value="ECO:0007669"/>
    <property type="project" value="TreeGrafter"/>
</dbReference>
<dbReference type="PIRSF" id="PIRSF006386">
    <property type="entry name" value="HCCAis_GSTk"/>
    <property type="match status" value="1"/>
</dbReference>
<reference evidence="4 5" key="1">
    <citation type="submission" date="2019-07" db="EMBL/GenBank/DDBJ databases">
        <title>Whole genome shotgun sequence of Rhodospirillum oryzae NBRC 107573.</title>
        <authorList>
            <person name="Hosoyama A."/>
            <person name="Uohara A."/>
            <person name="Ohji S."/>
            <person name="Ichikawa N."/>
        </authorList>
    </citation>
    <scope>NUCLEOTIDE SEQUENCE [LARGE SCALE GENOMIC DNA]</scope>
    <source>
        <strain evidence="4 5">NBRC 107573</strain>
    </source>
</reference>
<evidence type="ECO:0000313" key="5">
    <source>
        <dbReference type="Proteomes" id="UP000321567"/>
    </source>
</evidence>
<dbReference type="InterPro" id="IPR001853">
    <property type="entry name" value="DSBA-like_thioredoxin_dom"/>
</dbReference>
<feature type="domain" description="DSBA-like thioredoxin" evidence="3">
    <location>
        <begin position="5"/>
        <end position="193"/>
    </location>
</feature>
<dbReference type="InterPro" id="IPR051924">
    <property type="entry name" value="GST_Kappa/NadH"/>
</dbReference>
<dbReference type="InterPro" id="IPR014440">
    <property type="entry name" value="HCCAis_GSTk"/>
</dbReference>
<evidence type="ECO:0000259" key="3">
    <source>
        <dbReference type="Pfam" id="PF01323"/>
    </source>
</evidence>
<dbReference type="EC" id="5.99.1.4" evidence="1"/>
<dbReference type="EMBL" id="BJZO01000041">
    <property type="protein sequence ID" value="GEO81584.1"/>
    <property type="molecule type" value="Genomic_DNA"/>
</dbReference>
<dbReference type="InterPro" id="IPR044087">
    <property type="entry name" value="NahD-like"/>
</dbReference>
<dbReference type="RefSeq" id="WP_147163617.1">
    <property type="nucleotide sequence ID" value="NZ_BJZO01000041.1"/>
</dbReference>
<dbReference type="GO" id="GO:1901170">
    <property type="term" value="P:naphthalene catabolic process"/>
    <property type="evidence" value="ECO:0007669"/>
    <property type="project" value="InterPro"/>
</dbReference>
<dbReference type="Pfam" id="PF01323">
    <property type="entry name" value="DSBA"/>
    <property type="match status" value="1"/>
</dbReference>
<comment type="similarity">
    <text evidence="1">Belongs to the GST superfamily. NadH family.</text>
</comment>
<proteinExistence type="inferred from homology"/>
<gene>
    <name evidence="4" type="ORF">ROR02_17150</name>
</gene>
<comment type="catalytic activity">
    <reaction evidence="1">
        <text>2-hydroxychromene-2-carboxylate = (3E)-4-(2-hydroxyphenyl)-2-oxobut-3-enoate</text>
        <dbReference type="Rhea" id="RHEA:27401"/>
        <dbReference type="ChEBI" id="CHEBI:59350"/>
        <dbReference type="ChEBI" id="CHEBI:59353"/>
        <dbReference type="EC" id="5.99.1.4"/>
    </reaction>
</comment>
<protein>
    <recommendedName>
        <fullName evidence="1">2-hydroxychromene-2-carboxylate isomerase</fullName>
        <ecNumber evidence="1">5.99.1.4</ecNumber>
    </recommendedName>
</protein>
<evidence type="ECO:0000256" key="1">
    <source>
        <dbReference type="PIRNR" id="PIRNR006386"/>
    </source>
</evidence>
<dbReference type="PANTHER" id="PTHR42943:SF2">
    <property type="entry name" value="GLUTATHIONE S-TRANSFERASE KAPPA 1"/>
    <property type="match status" value="1"/>
</dbReference>
<dbReference type="GO" id="GO:0018845">
    <property type="term" value="F:2-hydroxychromene-2-carboxylate isomerase activity"/>
    <property type="evidence" value="ECO:0007669"/>
    <property type="project" value="UniProtKB-UniRule"/>
</dbReference>
<name>A0A512H819_9PROT</name>